<dbReference type="Proteomes" id="UP000475545">
    <property type="component" value="Unassembled WGS sequence"/>
</dbReference>
<gene>
    <name evidence="2" type="ORF">GIY30_17095</name>
</gene>
<evidence type="ECO:0000256" key="1">
    <source>
        <dbReference type="SAM" id="MobiDB-lite"/>
    </source>
</evidence>
<dbReference type="AlphaFoldDB" id="A0A6L7GT04"/>
<organism evidence="2 3">
    <name type="scientific">Gordonia mangrovi</name>
    <dbReference type="NCBI Taxonomy" id="2665643"/>
    <lineage>
        <taxon>Bacteria</taxon>
        <taxon>Bacillati</taxon>
        <taxon>Actinomycetota</taxon>
        <taxon>Actinomycetes</taxon>
        <taxon>Mycobacteriales</taxon>
        <taxon>Gordoniaceae</taxon>
        <taxon>Gordonia</taxon>
    </lineage>
</organism>
<accession>A0A6L7GT04</accession>
<comment type="caution">
    <text evidence="2">The sequence shown here is derived from an EMBL/GenBank/DDBJ whole genome shotgun (WGS) entry which is preliminary data.</text>
</comment>
<evidence type="ECO:0008006" key="4">
    <source>
        <dbReference type="Google" id="ProtNLM"/>
    </source>
</evidence>
<protein>
    <recommendedName>
        <fullName evidence="4">Recombinase A</fullName>
    </recommendedName>
</protein>
<feature type="compositionally biased region" description="Basic and acidic residues" evidence="1">
    <location>
        <begin position="1"/>
        <end position="21"/>
    </location>
</feature>
<name>A0A6L7GT04_9ACTN</name>
<sequence>MSERGSENPGDHRSADSELDRLRRRIAAMSGRPDRPVMEVADPADEVLPVPAAMADLLPRGGLVRGGVLTIDGARSVLLAVIASVSAAGHQVGLVGMPNLNLGAVAELGGDLARIATVPDPGVDPVEVAGVLLDGMDLVVLDLAGAAVPPSRTRVMMGRLRKQKSALMITGGSWPGAHLRLATEIVTYRHLPGADCTDLATARPGVGRIGGMTLRLTVADRGHRHVVGEIDLRTSGFGAGRQVELVASTTRPRLAVAN</sequence>
<feature type="region of interest" description="Disordered" evidence="1">
    <location>
        <begin position="1"/>
        <end position="24"/>
    </location>
</feature>
<evidence type="ECO:0000313" key="3">
    <source>
        <dbReference type="Proteomes" id="UP000475545"/>
    </source>
</evidence>
<reference evidence="2 3" key="1">
    <citation type="submission" date="2019-11" db="EMBL/GenBank/DDBJ databases">
        <title>Gordonia sp. nov., a novel actinobacterium isolated from mangrove soil in Hainan.</title>
        <authorList>
            <person name="Huang X."/>
            <person name="Xie Y."/>
            <person name="Chu X."/>
            <person name="Xiao K."/>
        </authorList>
    </citation>
    <scope>NUCLEOTIDE SEQUENCE [LARGE SCALE GENOMIC DNA]</scope>
    <source>
        <strain evidence="2 3">HNM0687</strain>
    </source>
</reference>
<dbReference type="EMBL" id="WMBR01000004">
    <property type="protein sequence ID" value="MXP23056.1"/>
    <property type="molecule type" value="Genomic_DNA"/>
</dbReference>
<proteinExistence type="predicted"/>
<keyword evidence="3" id="KW-1185">Reference proteome</keyword>
<evidence type="ECO:0000313" key="2">
    <source>
        <dbReference type="EMBL" id="MXP23056.1"/>
    </source>
</evidence>